<keyword evidence="4 7" id="KW-0812">Transmembrane</keyword>
<keyword evidence="10" id="KW-1185">Reference proteome</keyword>
<dbReference type="InterPro" id="IPR032816">
    <property type="entry name" value="VTT_dom"/>
</dbReference>
<comment type="similarity">
    <text evidence="2">Belongs to the DedA family.</text>
</comment>
<proteinExistence type="inferred from homology"/>
<dbReference type="KEGG" id="tbw:NCTC13354_01177"/>
<reference evidence="9 10" key="1">
    <citation type="submission" date="2018-12" db="EMBL/GenBank/DDBJ databases">
        <authorList>
            <consortium name="Pathogen Informatics"/>
        </authorList>
    </citation>
    <scope>NUCLEOTIDE SEQUENCE [LARGE SCALE GENOMIC DNA]</scope>
    <source>
        <strain evidence="9 10">NCTC13354</strain>
    </source>
</reference>
<name>A0A448PEU7_9ACTO</name>
<evidence type="ECO:0000256" key="7">
    <source>
        <dbReference type="SAM" id="Phobius"/>
    </source>
</evidence>
<evidence type="ECO:0000256" key="3">
    <source>
        <dbReference type="ARBA" id="ARBA00022475"/>
    </source>
</evidence>
<feature type="transmembrane region" description="Helical" evidence="7">
    <location>
        <begin position="144"/>
        <end position="167"/>
    </location>
</feature>
<dbReference type="AlphaFoldDB" id="A0A448PEU7"/>
<dbReference type="RefSeq" id="WP_126416573.1">
    <property type="nucleotide sequence ID" value="NZ_LR134476.1"/>
</dbReference>
<keyword evidence="6 7" id="KW-0472">Membrane</keyword>
<feature type="transmembrane region" description="Helical" evidence="7">
    <location>
        <begin position="7"/>
        <end position="29"/>
    </location>
</feature>
<evidence type="ECO:0000256" key="4">
    <source>
        <dbReference type="ARBA" id="ARBA00022692"/>
    </source>
</evidence>
<feature type="domain" description="VTT" evidence="8">
    <location>
        <begin position="36"/>
        <end position="164"/>
    </location>
</feature>
<dbReference type="InterPro" id="IPR051311">
    <property type="entry name" value="DedA_domain"/>
</dbReference>
<feature type="transmembrane region" description="Helical" evidence="7">
    <location>
        <begin position="60"/>
        <end position="79"/>
    </location>
</feature>
<organism evidence="9 10">
    <name type="scientific">Trueperella bialowiezensis</name>
    <dbReference type="NCBI Taxonomy" id="312285"/>
    <lineage>
        <taxon>Bacteria</taxon>
        <taxon>Bacillati</taxon>
        <taxon>Actinomycetota</taxon>
        <taxon>Actinomycetes</taxon>
        <taxon>Actinomycetales</taxon>
        <taxon>Actinomycetaceae</taxon>
        <taxon>Trueperella</taxon>
    </lineage>
</organism>
<evidence type="ECO:0000256" key="6">
    <source>
        <dbReference type="ARBA" id="ARBA00023136"/>
    </source>
</evidence>
<evidence type="ECO:0000256" key="2">
    <source>
        <dbReference type="ARBA" id="ARBA00010792"/>
    </source>
</evidence>
<accession>A0A448PEU7</accession>
<dbReference type="EMBL" id="LR134476">
    <property type="protein sequence ID" value="VEI13462.1"/>
    <property type="molecule type" value="Genomic_DNA"/>
</dbReference>
<feature type="transmembrane region" description="Helical" evidence="7">
    <location>
        <begin position="179"/>
        <end position="197"/>
    </location>
</feature>
<dbReference type="Proteomes" id="UP000269542">
    <property type="component" value="Chromosome"/>
</dbReference>
<comment type="subcellular location">
    <subcellularLocation>
        <location evidence="1">Cell membrane</location>
        <topology evidence="1">Multi-pass membrane protein</topology>
    </subcellularLocation>
</comment>
<evidence type="ECO:0000313" key="9">
    <source>
        <dbReference type="EMBL" id="VEI13462.1"/>
    </source>
</evidence>
<dbReference type="GO" id="GO:0005886">
    <property type="term" value="C:plasma membrane"/>
    <property type="evidence" value="ECO:0007669"/>
    <property type="project" value="UniProtKB-SubCell"/>
</dbReference>
<sequence length="204" mass="22543">MSTLDGIAGWAVELMEALGGVGVALLIAIENLFPPIPSEIILPLAGFTASLGTKFSLVEAIIWATIGSVVGAWALYGVARVFGRERTRAVFEWLPLVKIDDVDRTEEWFHKHDQSTVFFGRMLPIFRSLISLPAGVIKMNFLKFTLLTAAGSAIWNIVLVGAGYLLGENWHLVEQYVGVLSKIVLAVILIALAWWIIRRLRQNK</sequence>
<dbReference type="PANTHER" id="PTHR42709">
    <property type="entry name" value="ALKALINE PHOSPHATASE LIKE PROTEIN"/>
    <property type="match status" value="1"/>
</dbReference>
<evidence type="ECO:0000256" key="5">
    <source>
        <dbReference type="ARBA" id="ARBA00022989"/>
    </source>
</evidence>
<protein>
    <submittedName>
        <fullName evidence="9">Inner membrane protein YqjA</fullName>
    </submittedName>
</protein>
<gene>
    <name evidence="9" type="primary">yqjA</name>
    <name evidence="9" type="ORF">NCTC13354_01177</name>
</gene>
<dbReference type="Pfam" id="PF09335">
    <property type="entry name" value="VTT_dom"/>
    <property type="match status" value="1"/>
</dbReference>
<keyword evidence="3" id="KW-1003">Cell membrane</keyword>
<keyword evidence="5 7" id="KW-1133">Transmembrane helix</keyword>
<evidence type="ECO:0000256" key="1">
    <source>
        <dbReference type="ARBA" id="ARBA00004651"/>
    </source>
</evidence>
<evidence type="ECO:0000313" key="10">
    <source>
        <dbReference type="Proteomes" id="UP000269542"/>
    </source>
</evidence>
<dbReference type="OrthoDB" id="9813426at2"/>
<evidence type="ECO:0000259" key="8">
    <source>
        <dbReference type="Pfam" id="PF09335"/>
    </source>
</evidence>
<dbReference type="PANTHER" id="PTHR42709:SF6">
    <property type="entry name" value="UNDECAPRENYL PHOSPHATE TRANSPORTER A"/>
    <property type="match status" value="1"/>
</dbReference>